<comment type="caution">
    <text evidence="1">The sequence shown here is derived from an EMBL/GenBank/DDBJ whole genome shotgun (WGS) entry which is preliminary data.</text>
</comment>
<organism evidence="1 2">
    <name type="scientific">Pseudomonas lactucae</name>
    <dbReference type="NCBI Taxonomy" id="2813360"/>
    <lineage>
        <taxon>Bacteria</taxon>
        <taxon>Pseudomonadati</taxon>
        <taxon>Pseudomonadota</taxon>
        <taxon>Gammaproteobacteria</taxon>
        <taxon>Pseudomonadales</taxon>
        <taxon>Pseudomonadaceae</taxon>
        <taxon>Pseudomonas</taxon>
    </lineage>
</organism>
<dbReference type="Proteomes" id="UP001154860">
    <property type="component" value="Unassembled WGS sequence"/>
</dbReference>
<reference evidence="1 2" key="2">
    <citation type="journal article" date="2023" name="Plant Pathol.">
        <title>Dismantling and reorganizing Pseudomonas marginalis sensu#lato.</title>
        <authorList>
            <person name="Sawada H."/>
            <person name="Fujikawa T."/>
            <person name="Satou M."/>
        </authorList>
    </citation>
    <scope>NUCLEOTIDE SEQUENCE [LARGE SCALE GENOMIC DNA]</scope>
    <source>
        <strain evidence="1 2">MAFF 301381</strain>
    </source>
</reference>
<accession>A0A9X0Y9R3</accession>
<keyword evidence="2" id="KW-1185">Reference proteome</keyword>
<dbReference type="EMBL" id="JAFHKJ010000037">
    <property type="protein sequence ID" value="MBN2976123.1"/>
    <property type="molecule type" value="Genomic_DNA"/>
</dbReference>
<proteinExistence type="predicted"/>
<name>A0A9X0Y9R3_9PSED</name>
<evidence type="ECO:0000313" key="2">
    <source>
        <dbReference type="Proteomes" id="UP001154860"/>
    </source>
</evidence>
<dbReference type="AlphaFoldDB" id="A0A9X0Y9R3"/>
<protein>
    <submittedName>
        <fullName evidence="1">Uncharacterized protein</fullName>
    </submittedName>
</protein>
<dbReference type="RefSeq" id="WP_205491730.1">
    <property type="nucleotide sequence ID" value="NZ_JAFHKI010000197.1"/>
</dbReference>
<gene>
    <name evidence="1" type="ORF">JWR99_09125</name>
</gene>
<sequence>MAKQKQSTSKPSEPNAIEVAAPVIYKGEDGTLYPLDVKDGPYLTTDSRMDGSPITVQVRVKDADEPVFADIVDLTGSSGSRDIAIPLDYLSAGMGRTLLFSYSGVAGGQYADSLVTEVAVRFYDEVDLEGYVPKFVHSKLVHNTPTLDMNTFEGDETILAYAHPLVKAGDQLFVNVAGDQDQTPFAFHIVAYAHVVTAAEAIPGGVISLKLSRGWMARRRPWGSLTIHWGWICDGTQPQPPADVDPIVETRLPANALEGRPRPTSALIVAPGLQNLPPPHLRQSVECSPGQWTLNPLLTPQGGDVDATYPDITAGDRVCFSVKSVGYRPQPLGCVTVKAGESSVSVKLAPEIIARFFDKSLTLTYDVSFNGNPPQPSPEREVKVLAPHLTTPDIEEATAGVVDLNTFPGNAIGVVPIWDYAREGDCCWMWGTGLLEDGDPYRFDVLMDEPLTAKWLRDGVDTPMPRSELKKLADCSDFELHFAASFDWRCDRATAIEFPTRRFNIVQENLVLRAPTVTEAVGNDLTAWNGRNGVHVEVDYLGNSDHHTLAVCWKKPNGACWPLETQSGSTSGPVSFVVPREAVIESIGKTVDIDYTVSSACKQATADVFKLSISVPHRLPTPVVPQATPPAVQGGILDLRTFKGDADIVVYHDEFSLAWWFALAGQKIWLQGVGTKWNGEPHTFDVLKGKTITSDEAESGVWAVLDRAELRSLKDESELTFLCKVTPDESSHERDAVAFPSLRLILRDPLESESDNFEGYSTKEYLGPPSLIETRLLDLELPATSPRGIGIHVVRGKGEEVPGMVEGRSLALRCGGPDQLQLVTLRLKKNCERIKFAYSGVSVESATFTFFDQNNNVLETRDVVPPSWVDFQDVERRLVTHVNVVSRMHGCLDSLTIWYRPEDNDS</sequence>
<evidence type="ECO:0000313" key="1">
    <source>
        <dbReference type="EMBL" id="MBN2976123.1"/>
    </source>
</evidence>
<reference evidence="1 2" key="1">
    <citation type="journal article" date="2021" name="Int. J. Syst. Evol. Microbiol.">
        <title>Pseudomonas lactucae sp. nov., a pathogen causing bacterial rot of lettuce in Japan.</title>
        <authorList>
            <person name="Sawada H."/>
            <person name="Fujikawa T."/>
            <person name="Satou M."/>
        </authorList>
    </citation>
    <scope>NUCLEOTIDE SEQUENCE [LARGE SCALE GENOMIC DNA]</scope>
    <source>
        <strain evidence="1 2">MAFF 301381</strain>
    </source>
</reference>